<evidence type="ECO:0000256" key="2">
    <source>
        <dbReference type="ARBA" id="ARBA00022723"/>
    </source>
</evidence>
<sequence length="131" mass="14323">MSIFKAILGICETKPLAVAAWEKSDGKVWIDLKAAPQLAIKGGGVYLRGKGLAKPFLVVRGDDDKLYAYENSCTHGHRKIDPVPGEGKLKCCSVNHSTFSYEGKPLSGPAKHDIKRYQVKENGGRLEIKIV</sequence>
<dbReference type="GO" id="GO:0004497">
    <property type="term" value="F:monooxygenase activity"/>
    <property type="evidence" value="ECO:0007669"/>
    <property type="project" value="UniProtKB-ARBA"/>
</dbReference>
<evidence type="ECO:0000259" key="5">
    <source>
        <dbReference type="PROSITE" id="PS51296"/>
    </source>
</evidence>
<evidence type="ECO:0000313" key="6">
    <source>
        <dbReference type="EMBL" id="XCH33222.1"/>
    </source>
</evidence>
<keyword evidence="1" id="KW-0001">2Fe-2S</keyword>
<dbReference type="InterPro" id="IPR017941">
    <property type="entry name" value="Rieske_2Fe-2S"/>
</dbReference>
<gene>
    <name evidence="6" type="ORF">ABV300_08730</name>
</gene>
<dbReference type="RefSeq" id="WP_353714465.1">
    <property type="nucleotide sequence ID" value="NZ_CP159307.1"/>
</dbReference>
<keyword evidence="3" id="KW-0408">Iron</keyword>
<dbReference type="GO" id="GO:0046872">
    <property type="term" value="F:metal ion binding"/>
    <property type="evidence" value="ECO:0007669"/>
    <property type="project" value="UniProtKB-KW"/>
</dbReference>
<dbReference type="EMBL" id="CP159307">
    <property type="protein sequence ID" value="XCH33222.1"/>
    <property type="molecule type" value="Genomic_DNA"/>
</dbReference>
<dbReference type="Pfam" id="PF00355">
    <property type="entry name" value="Rieske"/>
    <property type="match status" value="1"/>
</dbReference>
<dbReference type="AlphaFoldDB" id="A0AAU8G9C9"/>
<proteinExistence type="predicted"/>
<dbReference type="PROSITE" id="PS51296">
    <property type="entry name" value="RIESKE"/>
    <property type="match status" value="1"/>
</dbReference>
<dbReference type="SUPFAM" id="SSF50022">
    <property type="entry name" value="ISP domain"/>
    <property type="match status" value="1"/>
</dbReference>
<reference evidence="6" key="1">
    <citation type="submission" date="2024-06" db="EMBL/GenBank/DDBJ databases">
        <title>A Novel Isolate, Dehalogenimonas sp. Strain 4OHTPN, Dechlorinates Aromatic 4 Hydroxy chlorothalonil by a Novel Reductive Dehalogenase.</title>
        <authorList>
            <person name="Liu G."/>
        </authorList>
    </citation>
    <scope>NUCLEOTIDE SEQUENCE</scope>
    <source>
        <strain evidence="6">4OHTPN</strain>
    </source>
</reference>
<evidence type="ECO:0000256" key="3">
    <source>
        <dbReference type="ARBA" id="ARBA00023004"/>
    </source>
</evidence>
<keyword evidence="4" id="KW-0411">Iron-sulfur</keyword>
<accession>A0AAU8G9C9</accession>
<dbReference type="Gene3D" id="2.102.10.10">
    <property type="entry name" value="Rieske [2Fe-2S] iron-sulphur domain"/>
    <property type="match status" value="1"/>
</dbReference>
<dbReference type="CDD" id="cd03467">
    <property type="entry name" value="Rieske"/>
    <property type="match status" value="1"/>
</dbReference>
<feature type="domain" description="Rieske" evidence="5">
    <location>
        <begin position="32"/>
        <end position="128"/>
    </location>
</feature>
<evidence type="ECO:0000256" key="4">
    <source>
        <dbReference type="ARBA" id="ARBA00023014"/>
    </source>
</evidence>
<organism evidence="6">
    <name type="scientific">Dehalogenimonas sp. 4OHTPN</name>
    <dbReference type="NCBI Taxonomy" id="3166643"/>
    <lineage>
        <taxon>Bacteria</taxon>
        <taxon>Bacillati</taxon>
        <taxon>Chloroflexota</taxon>
        <taxon>Dehalococcoidia</taxon>
        <taxon>Dehalococcoidales</taxon>
        <taxon>Dehalococcoidaceae</taxon>
        <taxon>Dehalogenimonas</taxon>
    </lineage>
</organism>
<dbReference type="GO" id="GO:0051537">
    <property type="term" value="F:2 iron, 2 sulfur cluster binding"/>
    <property type="evidence" value="ECO:0007669"/>
    <property type="project" value="UniProtKB-KW"/>
</dbReference>
<dbReference type="InterPro" id="IPR036922">
    <property type="entry name" value="Rieske_2Fe-2S_sf"/>
</dbReference>
<keyword evidence="2" id="KW-0479">Metal-binding</keyword>
<dbReference type="GO" id="GO:0016705">
    <property type="term" value="F:oxidoreductase activity, acting on paired donors, with incorporation or reduction of molecular oxygen"/>
    <property type="evidence" value="ECO:0007669"/>
    <property type="project" value="UniProtKB-ARBA"/>
</dbReference>
<evidence type="ECO:0000256" key="1">
    <source>
        <dbReference type="ARBA" id="ARBA00022714"/>
    </source>
</evidence>
<protein>
    <submittedName>
        <fullName evidence="6">Rieske 2Fe-2S domain-containing protein</fullName>
    </submittedName>
</protein>
<name>A0AAU8G9C9_9CHLR</name>